<dbReference type="Pfam" id="PF00300">
    <property type="entry name" value="His_Phos_1"/>
    <property type="match status" value="1"/>
</dbReference>
<dbReference type="RefSeq" id="WP_323467357.1">
    <property type="nucleotide sequence ID" value="NZ_CP144224.1"/>
</dbReference>
<evidence type="ECO:0000313" key="1">
    <source>
        <dbReference type="EMBL" id="MDV2886722.1"/>
    </source>
</evidence>
<dbReference type="AlphaFoldDB" id="A0AAJ2U3Y4"/>
<name>A0AAJ2U3Y4_ALKPS</name>
<reference evidence="1" key="1">
    <citation type="submission" date="2023-10" db="EMBL/GenBank/DDBJ databases">
        <title>Screening of Alkalihalophilus pseudofirmusBZ-TG-HK211 and Its Alleviation of Salt Stress on Rapeseed Growth.</title>
        <authorList>
            <person name="Zhao B."/>
            <person name="Guo T."/>
        </authorList>
    </citation>
    <scope>NUCLEOTIDE SEQUENCE</scope>
    <source>
        <strain evidence="1">BZ-TG-HK211</strain>
    </source>
</reference>
<evidence type="ECO:0000313" key="2">
    <source>
        <dbReference type="Proteomes" id="UP001285636"/>
    </source>
</evidence>
<accession>A0AAJ2U3Y4</accession>
<protein>
    <submittedName>
        <fullName evidence="1">Histidine phosphatase family protein</fullName>
    </submittedName>
</protein>
<comment type="caution">
    <text evidence="1">The sequence shown here is derived from an EMBL/GenBank/DDBJ whole genome shotgun (WGS) entry which is preliminary data.</text>
</comment>
<sequence length="189" mass="21543">MMEISLIRHGKSQFDDKKRVTCAEFESWVDNYNASGVHRQANYPSETLLKSTSSNLLITSDLKRSIDSAAILHPEGITITHSLFRETELPTLHAKHFPIRLKPSTWAVLLRLLWFAGYSNDCESVSEAKGRAEKATEQLITYAKEYESVAVVGHGFFNRFISKELQKQGWKGKKTGTKHWSCTTYTWSD</sequence>
<dbReference type="InterPro" id="IPR029033">
    <property type="entry name" value="His_PPase_superfam"/>
</dbReference>
<dbReference type="Gene3D" id="3.40.50.1240">
    <property type="entry name" value="Phosphoglycerate mutase-like"/>
    <property type="match status" value="1"/>
</dbReference>
<dbReference type="EMBL" id="JAWJAY010000004">
    <property type="protein sequence ID" value="MDV2886722.1"/>
    <property type="molecule type" value="Genomic_DNA"/>
</dbReference>
<proteinExistence type="predicted"/>
<dbReference type="Proteomes" id="UP001285636">
    <property type="component" value="Unassembled WGS sequence"/>
</dbReference>
<organism evidence="1 2">
    <name type="scientific">Alkalihalophilus pseudofirmus</name>
    <name type="common">Bacillus pseudofirmus</name>
    <dbReference type="NCBI Taxonomy" id="79885"/>
    <lineage>
        <taxon>Bacteria</taxon>
        <taxon>Bacillati</taxon>
        <taxon>Bacillota</taxon>
        <taxon>Bacilli</taxon>
        <taxon>Bacillales</taxon>
        <taxon>Bacillaceae</taxon>
        <taxon>Alkalihalophilus</taxon>
    </lineage>
</organism>
<dbReference type="SUPFAM" id="SSF53254">
    <property type="entry name" value="Phosphoglycerate mutase-like"/>
    <property type="match status" value="1"/>
</dbReference>
<gene>
    <name evidence="1" type="ORF">RYX45_16135</name>
</gene>
<dbReference type="InterPro" id="IPR013078">
    <property type="entry name" value="His_Pase_superF_clade-1"/>
</dbReference>